<keyword evidence="2" id="KW-1185">Reference proteome</keyword>
<evidence type="ECO:0000313" key="1">
    <source>
        <dbReference type="EMBL" id="KAI6083455.1"/>
    </source>
</evidence>
<reference evidence="1 2" key="1">
    <citation type="journal article" date="2022" name="New Phytol.">
        <title>Ecological generalism drives hyperdiversity of secondary metabolite gene clusters in xylarialean endophytes.</title>
        <authorList>
            <person name="Franco M.E.E."/>
            <person name="Wisecaver J.H."/>
            <person name="Arnold A.E."/>
            <person name="Ju Y.M."/>
            <person name="Slot J.C."/>
            <person name="Ahrendt S."/>
            <person name="Moore L.P."/>
            <person name="Eastman K.E."/>
            <person name="Scott K."/>
            <person name="Konkel Z."/>
            <person name="Mondo S.J."/>
            <person name="Kuo A."/>
            <person name="Hayes R.D."/>
            <person name="Haridas S."/>
            <person name="Andreopoulos B."/>
            <person name="Riley R."/>
            <person name="LaButti K."/>
            <person name="Pangilinan J."/>
            <person name="Lipzen A."/>
            <person name="Amirebrahimi M."/>
            <person name="Yan J."/>
            <person name="Adam C."/>
            <person name="Keymanesh K."/>
            <person name="Ng V."/>
            <person name="Louie K."/>
            <person name="Northen T."/>
            <person name="Drula E."/>
            <person name="Henrissat B."/>
            <person name="Hsieh H.M."/>
            <person name="Youens-Clark K."/>
            <person name="Lutzoni F."/>
            <person name="Miadlikowska J."/>
            <person name="Eastwood D.C."/>
            <person name="Hamelin R.C."/>
            <person name="Grigoriev I.V."/>
            <person name="U'Ren J.M."/>
        </authorList>
    </citation>
    <scope>NUCLEOTIDE SEQUENCE [LARGE SCALE GENOMIC DNA]</scope>
    <source>
        <strain evidence="1 2">ER1909</strain>
    </source>
</reference>
<protein>
    <submittedName>
        <fullName evidence="1">Uncharacterized protein</fullName>
    </submittedName>
</protein>
<accession>A0ACC0CTK8</accession>
<sequence>MQLSQNLVVFAGLACVVQGAFWTDILKGIQNAGRYKNFFDAIGDVTDELLSDEGEAATFICEIIHGDIPDVVEALPSAVVNEVEGDFQALTSFVGGLPSLVPEVFSEIVQGGEVVVSIVEEIVTAPGEALTVVEDGVVSVWSDITAGAASVVDDVTHFIGCGIFNEGCSDSTSFTDNGILERCSSVLEGVSSSAVSFSTATPTSTSVVLLTTSAATPGSSLQTTLPTQTAVDTTNLLDVTPSSTLAINATSTSVPASTNTPPINGVGKENGNLKFATIALGFTFMFLL</sequence>
<dbReference type="EMBL" id="MU394352">
    <property type="protein sequence ID" value="KAI6083455.1"/>
    <property type="molecule type" value="Genomic_DNA"/>
</dbReference>
<organism evidence="1 2">
    <name type="scientific">Hypoxylon rubiginosum</name>
    <dbReference type="NCBI Taxonomy" id="110542"/>
    <lineage>
        <taxon>Eukaryota</taxon>
        <taxon>Fungi</taxon>
        <taxon>Dikarya</taxon>
        <taxon>Ascomycota</taxon>
        <taxon>Pezizomycotina</taxon>
        <taxon>Sordariomycetes</taxon>
        <taxon>Xylariomycetidae</taxon>
        <taxon>Xylariales</taxon>
        <taxon>Hypoxylaceae</taxon>
        <taxon>Hypoxylon</taxon>
    </lineage>
</organism>
<proteinExistence type="predicted"/>
<dbReference type="Proteomes" id="UP001497680">
    <property type="component" value="Unassembled WGS sequence"/>
</dbReference>
<gene>
    <name evidence="1" type="ORF">F4821DRAFT_244916</name>
</gene>
<comment type="caution">
    <text evidence="1">The sequence shown here is derived from an EMBL/GenBank/DDBJ whole genome shotgun (WGS) entry which is preliminary data.</text>
</comment>
<evidence type="ECO:0000313" key="2">
    <source>
        <dbReference type="Proteomes" id="UP001497680"/>
    </source>
</evidence>
<name>A0ACC0CTK8_9PEZI</name>